<proteinExistence type="inferred from homology"/>
<keyword evidence="3 7" id="KW-0805">Transcription regulation</keyword>
<dbReference type="InParanoid" id="A0A6P8J0F9"/>
<dbReference type="GO" id="GO:0003712">
    <property type="term" value="F:transcription coregulator activity"/>
    <property type="evidence" value="ECO:0007669"/>
    <property type="project" value="InterPro"/>
</dbReference>
<evidence type="ECO:0000256" key="1">
    <source>
        <dbReference type="ARBA" id="ARBA00004123"/>
    </source>
</evidence>
<keyword evidence="6 7" id="KW-0539">Nucleus</keyword>
<keyword evidence="9" id="KW-1185">Reference proteome</keyword>
<feature type="compositionally biased region" description="Low complexity" evidence="8">
    <location>
        <begin position="193"/>
        <end position="209"/>
    </location>
</feature>
<accession>A0A6P8J0F9</accession>
<dbReference type="FunCoup" id="A0A6P8J0F9">
    <property type="interactions" value="2620"/>
</dbReference>
<evidence type="ECO:0000256" key="2">
    <source>
        <dbReference type="ARBA" id="ARBA00005716"/>
    </source>
</evidence>
<gene>
    <name evidence="10" type="primary">LOC116306928</name>
    <name evidence="7" type="synonym">MED8</name>
</gene>
<organism evidence="9 10">
    <name type="scientific">Actinia tenebrosa</name>
    <name type="common">Australian red waratah sea anemone</name>
    <dbReference type="NCBI Taxonomy" id="6105"/>
    <lineage>
        <taxon>Eukaryota</taxon>
        <taxon>Metazoa</taxon>
        <taxon>Cnidaria</taxon>
        <taxon>Anthozoa</taxon>
        <taxon>Hexacorallia</taxon>
        <taxon>Actiniaria</taxon>
        <taxon>Actiniidae</taxon>
        <taxon>Actinia</taxon>
    </lineage>
</organism>
<evidence type="ECO:0000256" key="7">
    <source>
        <dbReference type="RuleBase" id="RU364144"/>
    </source>
</evidence>
<evidence type="ECO:0000256" key="4">
    <source>
        <dbReference type="ARBA" id="ARBA00023159"/>
    </source>
</evidence>
<feature type="compositionally biased region" description="Polar residues" evidence="8">
    <location>
        <begin position="212"/>
        <end position="233"/>
    </location>
</feature>
<dbReference type="Proteomes" id="UP000515163">
    <property type="component" value="Unplaced"/>
</dbReference>
<keyword evidence="4 7" id="KW-0010">Activator</keyword>
<dbReference type="KEGG" id="aten:116306928"/>
<comment type="subcellular location">
    <subcellularLocation>
        <location evidence="1 7">Nucleus</location>
    </subcellularLocation>
</comment>
<dbReference type="GO" id="GO:0070847">
    <property type="term" value="C:core mediator complex"/>
    <property type="evidence" value="ECO:0007669"/>
    <property type="project" value="TreeGrafter"/>
</dbReference>
<evidence type="ECO:0000256" key="3">
    <source>
        <dbReference type="ARBA" id="ARBA00023015"/>
    </source>
</evidence>
<name>A0A6P8J0F9_ACTTE</name>
<dbReference type="AlphaFoldDB" id="A0A6P8J0F9"/>
<comment type="similarity">
    <text evidence="2 7">Belongs to the Mediator complex subunit 8 family.</text>
</comment>
<dbReference type="Pfam" id="PF10232">
    <property type="entry name" value="Med8"/>
    <property type="match status" value="1"/>
</dbReference>
<dbReference type="InterPro" id="IPR019364">
    <property type="entry name" value="Mediatior_Med8_fun/met"/>
</dbReference>
<comment type="function">
    <text evidence="7">Component of the Mediator complex, a coactivator involved in the regulated transcription of nearly all RNA polymerase II-dependent genes. Mediator functions as a bridge to convey information from gene-specific regulatory proteins to the basal RNA polymerase II transcription machinery. Mediator is recruited to promoters by direct interactions with regulatory proteins and serves as a scaffold for the assembly of a functional preinitiation complex with RNA polymerase II and the general transcription factors.</text>
</comment>
<dbReference type="GO" id="GO:0006357">
    <property type="term" value="P:regulation of transcription by RNA polymerase II"/>
    <property type="evidence" value="ECO:0007669"/>
    <property type="project" value="InterPro"/>
</dbReference>
<comment type="subunit">
    <text evidence="7">Component of the Mediator complex.</text>
</comment>
<dbReference type="OrthoDB" id="150687at2759"/>
<evidence type="ECO:0000256" key="6">
    <source>
        <dbReference type="ARBA" id="ARBA00023242"/>
    </source>
</evidence>
<feature type="region of interest" description="Disordered" evidence="8">
    <location>
        <begin position="192"/>
        <end position="258"/>
    </location>
</feature>
<dbReference type="GeneID" id="116306928"/>
<dbReference type="GO" id="GO:0016592">
    <property type="term" value="C:mediator complex"/>
    <property type="evidence" value="ECO:0007669"/>
    <property type="project" value="InterPro"/>
</dbReference>
<evidence type="ECO:0000313" key="10">
    <source>
        <dbReference type="RefSeq" id="XP_031572929.1"/>
    </source>
</evidence>
<sequence length="258" mass="28239">MKMQEEKLIEASLGAISSRVQEVKDSLQAFLAKLEMEQMNWPSMLDNFALLSGQVRTLTKLLKGDKTPLLRDLVLLPILVQQETDPDIQKATQGRIQAFNHEVVPDYLRTKYEPEVEEYEQKLVAVASNLNPDSAQRQITQFNDIIGGLTDMITNAKEEWEGEQNLAARTTPVANPDLDNLVAAITFGKGVKPTKAANSKSKSKGSPGTFADQGTSGWQGSKDQSGKMSSSVKNELKAVSSPHPYAARPPSRTGSSHS</sequence>
<dbReference type="PANTHER" id="PTHR13074">
    <property type="entry name" value="MEDIATOR OF RNA POLYMERASE II TRANSCRIPTION SUBUNIT 8"/>
    <property type="match status" value="1"/>
</dbReference>
<evidence type="ECO:0000256" key="5">
    <source>
        <dbReference type="ARBA" id="ARBA00023163"/>
    </source>
</evidence>
<dbReference type="RefSeq" id="XP_031572929.1">
    <property type="nucleotide sequence ID" value="XM_031717069.1"/>
</dbReference>
<keyword evidence="5 7" id="KW-0804">Transcription</keyword>
<evidence type="ECO:0000313" key="9">
    <source>
        <dbReference type="Proteomes" id="UP000515163"/>
    </source>
</evidence>
<dbReference type="GO" id="GO:0000978">
    <property type="term" value="F:RNA polymerase II cis-regulatory region sequence-specific DNA binding"/>
    <property type="evidence" value="ECO:0007669"/>
    <property type="project" value="TreeGrafter"/>
</dbReference>
<protein>
    <recommendedName>
        <fullName evidence="7">Mediator of RNA polymerase II transcription subunit 8</fullName>
    </recommendedName>
    <alternativeName>
        <fullName evidence="7">Mediator complex subunit 8</fullName>
    </alternativeName>
</protein>
<evidence type="ECO:0000256" key="8">
    <source>
        <dbReference type="SAM" id="MobiDB-lite"/>
    </source>
</evidence>
<dbReference type="PANTHER" id="PTHR13074:SF9">
    <property type="entry name" value="MEDIATOR OF RNA POLYMERASE II TRANSCRIPTION SUBUNIT 8"/>
    <property type="match status" value="1"/>
</dbReference>
<reference evidence="10" key="1">
    <citation type="submission" date="2025-08" db="UniProtKB">
        <authorList>
            <consortium name="RefSeq"/>
        </authorList>
    </citation>
    <scope>IDENTIFICATION</scope>
    <source>
        <tissue evidence="10">Tentacle</tissue>
    </source>
</reference>